<evidence type="ECO:0000256" key="1">
    <source>
        <dbReference type="SAM" id="SignalP"/>
    </source>
</evidence>
<keyword evidence="1" id="KW-0732">Signal</keyword>
<reference evidence="3" key="1">
    <citation type="submission" date="2015-01" db="EMBL/GenBank/DDBJ databases">
        <authorList>
            <person name="Aksoy S."/>
            <person name="Warren W."/>
            <person name="Wilson R.K."/>
        </authorList>
    </citation>
    <scope>NUCLEOTIDE SEQUENCE [LARGE SCALE GENOMIC DNA]</scope>
    <source>
        <strain evidence="3">IAEA</strain>
    </source>
</reference>
<sequence length="198" mass="23511">MKKLHLVLALTAVILSARVDLGCGENITRKSRQQLTPDREAKDLNIKIDKILANHKEVFKKQPTNNYERKMHELLTNLMESKVENGDNVSLKEIFAMKRAIEDFETFENIRLSLMFVESDHKSVEEIKNYIEKILLSRGELTFQQFLELLENMKTYLTRDEKYKKTLQLLKSKSMRLDELIELLKEQMKDDDWDLFDW</sequence>
<keyword evidence="3" id="KW-1185">Reference proteome</keyword>
<accession>A0A1B0B0R6</accession>
<dbReference type="Proteomes" id="UP000092460">
    <property type="component" value="Unassembled WGS sequence"/>
</dbReference>
<protein>
    <recommendedName>
        <fullName evidence="4">EF-hand domain-containing protein</fullName>
    </recommendedName>
</protein>
<proteinExistence type="predicted"/>
<dbReference type="EMBL" id="JXJN01006809">
    <property type="status" value="NOT_ANNOTATED_CDS"/>
    <property type="molecule type" value="Genomic_DNA"/>
</dbReference>
<dbReference type="EnsemblMetazoa" id="GPPI014991-RA">
    <property type="protein sequence ID" value="GPPI014991-PA"/>
    <property type="gene ID" value="GPPI014991"/>
</dbReference>
<dbReference type="VEuPathDB" id="VectorBase:GPPI014991"/>
<feature type="chain" id="PRO_5008404365" description="EF-hand domain-containing protein" evidence="1">
    <location>
        <begin position="25"/>
        <end position="198"/>
    </location>
</feature>
<reference evidence="2" key="2">
    <citation type="submission" date="2020-05" db="UniProtKB">
        <authorList>
            <consortium name="EnsemblMetazoa"/>
        </authorList>
    </citation>
    <scope>IDENTIFICATION</scope>
    <source>
        <strain evidence="2">IAEA</strain>
    </source>
</reference>
<name>A0A1B0B0R6_9MUSC</name>
<feature type="signal peptide" evidence="1">
    <location>
        <begin position="1"/>
        <end position="24"/>
    </location>
</feature>
<dbReference type="AlphaFoldDB" id="A0A1B0B0R6"/>
<evidence type="ECO:0000313" key="3">
    <source>
        <dbReference type="Proteomes" id="UP000092460"/>
    </source>
</evidence>
<evidence type="ECO:0000313" key="2">
    <source>
        <dbReference type="EnsemblMetazoa" id="GPPI014991-PA"/>
    </source>
</evidence>
<evidence type="ECO:0008006" key="4">
    <source>
        <dbReference type="Google" id="ProtNLM"/>
    </source>
</evidence>
<organism evidence="2 3">
    <name type="scientific">Glossina palpalis gambiensis</name>
    <dbReference type="NCBI Taxonomy" id="67801"/>
    <lineage>
        <taxon>Eukaryota</taxon>
        <taxon>Metazoa</taxon>
        <taxon>Ecdysozoa</taxon>
        <taxon>Arthropoda</taxon>
        <taxon>Hexapoda</taxon>
        <taxon>Insecta</taxon>
        <taxon>Pterygota</taxon>
        <taxon>Neoptera</taxon>
        <taxon>Endopterygota</taxon>
        <taxon>Diptera</taxon>
        <taxon>Brachycera</taxon>
        <taxon>Muscomorpha</taxon>
        <taxon>Hippoboscoidea</taxon>
        <taxon>Glossinidae</taxon>
        <taxon>Glossina</taxon>
    </lineage>
</organism>